<feature type="transmembrane region" description="Helical" evidence="6">
    <location>
        <begin position="263"/>
        <end position="286"/>
    </location>
</feature>
<dbReference type="InterPro" id="IPR011701">
    <property type="entry name" value="MFS"/>
</dbReference>
<feature type="transmembrane region" description="Helical" evidence="6">
    <location>
        <begin position="108"/>
        <end position="125"/>
    </location>
</feature>
<dbReference type="PROSITE" id="PS50850">
    <property type="entry name" value="MFS"/>
    <property type="match status" value="1"/>
</dbReference>
<keyword evidence="3 6" id="KW-0812">Transmembrane</keyword>
<keyword evidence="2" id="KW-0813">Transport</keyword>
<reference evidence="9" key="1">
    <citation type="submission" date="2013-02" db="EMBL/GenBank/DDBJ databases">
        <authorList>
            <person name="Hughes D."/>
        </authorList>
    </citation>
    <scope>NUCLEOTIDE SEQUENCE</scope>
    <source>
        <strain>Durham</strain>
        <strain evidence="9">NC isolate 2 -- Noor lab</strain>
    </source>
</reference>
<feature type="transmembrane region" description="Helical" evidence="6">
    <location>
        <begin position="12"/>
        <end position="35"/>
    </location>
</feature>
<dbReference type="Proteomes" id="UP000015102">
    <property type="component" value="Unassembled WGS sequence"/>
</dbReference>
<feature type="transmembrane region" description="Helical" evidence="6">
    <location>
        <begin position="193"/>
        <end position="211"/>
    </location>
</feature>
<organism evidence="8 9">
    <name type="scientific">Megaselia scalaris</name>
    <name type="common">Humpbacked fly</name>
    <name type="synonym">Phora scalaris</name>
    <dbReference type="NCBI Taxonomy" id="36166"/>
    <lineage>
        <taxon>Eukaryota</taxon>
        <taxon>Metazoa</taxon>
        <taxon>Ecdysozoa</taxon>
        <taxon>Arthropoda</taxon>
        <taxon>Hexapoda</taxon>
        <taxon>Insecta</taxon>
        <taxon>Pterygota</taxon>
        <taxon>Neoptera</taxon>
        <taxon>Endopterygota</taxon>
        <taxon>Diptera</taxon>
        <taxon>Brachycera</taxon>
        <taxon>Muscomorpha</taxon>
        <taxon>Platypezoidea</taxon>
        <taxon>Phoridae</taxon>
        <taxon>Megaseliini</taxon>
        <taxon>Megaselia</taxon>
    </lineage>
</organism>
<dbReference type="HOGENOM" id="CLU_001265_10_2_1"/>
<evidence type="ECO:0000256" key="3">
    <source>
        <dbReference type="ARBA" id="ARBA00022692"/>
    </source>
</evidence>
<dbReference type="GO" id="GO:0022857">
    <property type="term" value="F:transmembrane transporter activity"/>
    <property type="evidence" value="ECO:0007669"/>
    <property type="project" value="InterPro"/>
</dbReference>
<evidence type="ECO:0000313" key="9">
    <source>
        <dbReference type="Proteomes" id="UP000015102"/>
    </source>
</evidence>
<feature type="transmembrane region" description="Helical" evidence="6">
    <location>
        <begin position="298"/>
        <end position="318"/>
    </location>
</feature>
<evidence type="ECO:0000256" key="1">
    <source>
        <dbReference type="ARBA" id="ARBA00004141"/>
    </source>
</evidence>
<name>T1GV22_MEGSC</name>
<keyword evidence="4 6" id="KW-1133">Transmembrane helix</keyword>
<evidence type="ECO:0000256" key="5">
    <source>
        <dbReference type="ARBA" id="ARBA00023136"/>
    </source>
</evidence>
<evidence type="ECO:0000259" key="7">
    <source>
        <dbReference type="PROSITE" id="PS50850"/>
    </source>
</evidence>
<keyword evidence="9" id="KW-1185">Reference proteome</keyword>
<reference evidence="8" key="2">
    <citation type="submission" date="2015-06" db="UniProtKB">
        <authorList>
            <consortium name="EnsemblMetazoa"/>
        </authorList>
    </citation>
    <scope>IDENTIFICATION</scope>
</reference>
<dbReference type="SUPFAM" id="SSF103473">
    <property type="entry name" value="MFS general substrate transporter"/>
    <property type="match status" value="1"/>
</dbReference>
<dbReference type="EnsemblMetazoa" id="MESCA007601-RA">
    <property type="protein sequence ID" value="MESCA007601-PA"/>
    <property type="gene ID" value="MESCA007601"/>
</dbReference>
<dbReference type="OMA" id="EWYVNIS"/>
<dbReference type="AlphaFoldDB" id="T1GV22"/>
<proteinExistence type="predicted"/>
<evidence type="ECO:0000256" key="4">
    <source>
        <dbReference type="ARBA" id="ARBA00022989"/>
    </source>
</evidence>
<accession>T1GV22</accession>
<protein>
    <recommendedName>
        <fullName evidence="7">Major facilitator superfamily (MFS) profile domain-containing protein</fullName>
    </recommendedName>
</protein>
<dbReference type="EMBL" id="CAQQ02140302">
    <property type="status" value="NOT_ANNOTATED_CDS"/>
    <property type="molecule type" value="Genomic_DNA"/>
</dbReference>
<dbReference type="InterPro" id="IPR020846">
    <property type="entry name" value="MFS_dom"/>
</dbReference>
<dbReference type="Gene3D" id="1.20.1250.20">
    <property type="entry name" value="MFS general substrate transporter like domains"/>
    <property type="match status" value="1"/>
</dbReference>
<sequence length="352" mass="38929">MTNKKSPEKLNPTVYMVFLSLLLDLLAFTMILPLFPSMLQYYKSNDSSGLYDYLSNYVKLFQNLVTGSPDSYNSVLFGGFLGSLFSFLQFVVSPIVGGFSDVYGRKPLMFLCTLGILSSYYLWTISTNFTVFIIARIVGGLSKGNISLYMAVITDLTNVQNRGRGMALVGIAFSIGFIVGPMIGAMFSKFVIKHPYCAICLTLANLLVIGFGIKESLPSEKRIAKFKSSMSYAVKFLNISSIFSFSIVNKLKAHEKPTLQRIGFIYFVYLFVYSGLEFTASFLMFHKFGFNSIDQAKMFLTTATSFVVTCMTTMVSKFGNVDEKGTILGVFRSLGALARALGPVFGSIVSLE</sequence>
<comment type="subcellular location">
    <subcellularLocation>
        <location evidence="1">Membrane</location>
        <topology evidence="1">Multi-pass membrane protein</topology>
    </subcellularLocation>
</comment>
<dbReference type="STRING" id="36166.T1GV22"/>
<dbReference type="EMBL" id="CAQQ02140300">
    <property type="status" value="NOT_ANNOTATED_CDS"/>
    <property type="molecule type" value="Genomic_DNA"/>
</dbReference>
<dbReference type="PANTHER" id="PTHR23504">
    <property type="entry name" value="MAJOR FACILITATOR SUPERFAMILY DOMAIN-CONTAINING PROTEIN 10"/>
    <property type="match status" value="1"/>
</dbReference>
<dbReference type="EMBL" id="CAQQ02140301">
    <property type="status" value="NOT_ANNOTATED_CDS"/>
    <property type="molecule type" value="Genomic_DNA"/>
</dbReference>
<dbReference type="PROSITE" id="PS00216">
    <property type="entry name" value="SUGAR_TRANSPORT_1"/>
    <property type="match status" value="1"/>
</dbReference>
<dbReference type="Pfam" id="PF07690">
    <property type="entry name" value="MFS_1"/>
    <property type="match status" value="1"/>
</dbReference>
<dbReference type="EMBL" id="CAQQ02140299">
    <property type="status" value="NOT_ANNOTATED_CDS"/>
    <property type="molecule type" value="Genomic_DNA"/>
</dbReference>
<feature type="transmembrane region" description="Helical" evidence="6">
    <location>
        <begin position="75"/>
        <end position="96"/>
    </location>
</feature>
<dbReference type="PANTHER" id="PTHR23504:SF31">
    <property type="entry name" value="MAJOR FACILITATOR SUPERFAMILY DOMAIN-CONTAINING PROTEIN 10"/>
    <property type="match status" value="1"/>
</dbReference>
<dbReference type="InterPro" id="IPR036259">
    <property type="entry name" value="MFS_trans_sf"/>
</dbReference>
<dbReference type="InterPro" id="IPR005829">
    <property type="entry name" value="Sugar_transporter_CS"/>
</dbReference>
<feature type="transmembrane region" description="Helical" evidence="6">
    <location>
        <begin position="165"/>
        <end position="187"/>
    </location>
</feature>
<feature type="domain" description="Major facilitator superfamily (MFS) profile" evidence="7">
    <location>
        <begin position="13"/>
        <end position="352"/>
    </location>
</feature>
<feature type="transmembrane region" description="Helical" evidence="6">
    <location>
        <begin position="131"/>
        <end position="153"/>
    </location>
</feature>
<feature type="transmembrane region" description="Helical" evidence="6">
    <location>
        <begin position="330"/>
        <end position="351"/>
    </location>
</feature>
<dbReference type="GO" id="GO:0031526">
    <property type="term" value="C:brush border membrane"/>
    <property type="evidence" value="ECO:0007669"/>
    <property type="project" value="TreeGrafter"/>
</dbReference>
<evidence type="ECO:0000256" key="6">
    <source>
        <dbReference type="SAM" id="Phobius"/>
    </source>
</evidence>
<evidence type="ECO:0000256" key="2">
    <source>
        <dbReference type="ARBA" id="ARBA00022448"/>
    </source>
</evidence>
<evidence type="ECO:0000313" key="8">
    <source>
        <dbReference type="EnsemblMetazoa" id="MESCA007601-PA"/>
    </source>
</evidence>
<keyword evidence="5 6" id="KW-0472">Membrane</keyword>